<dbReference type="AlphaFoldDB" id="A0A2S1LWE6"/>
<dbReference type="PANTHER" id="PTHR47267:SF4">
    <property type="entry name" value="PYRIDOXAL PHOSPHATE PHOSPHATASE YIGL"/>
    <property type="match status" value="1"/>
</dbReference>
<accession>A0A2S1LWE6</accession>
<dbReference type="PROSITE" id="PS01228">
    <property type="entry name" value="COF_1"/>
    <property type="match status" value="1"/>
</dbReference>
<comment type="cofactor">
    <cofactor evidence="1">
        <name>Mg(2+)</name>
        <dbReference type="ChEBI" id="CHEBI:18420"/>
    </cofactor>
</comment>
<dbReference type="InterPro" id="IPR036412">
    <property type="entry name" value="HAD-like_sf"/>
</dbReference>
<dbReference type="Gene3D" id="3.40.50.1000">
    <property type="entry name" value="HAD superfamily/HAD-like"/>
    <property type="match status" value="1"/>
</dbReference>
<dbReference type="Gene3D" id="3.30.1240.10">
    <property type="match status" value="1"/>
</dbReference>
<dbReference type="GO" id="GO:0046872">
    <property type="term" value="F:metal ion binding"/>
    <property type="evidence" value="ECO:0007669"/>
    <property type="project" value="UniProtKB-KW"/>
</dbReference>
<comment type="similarity">
    <text evidence="5">Belongs to the HAD-like hydrolase superfamily. Cof family.</text>
</comment>
<dbReference type="NCBIfam" id="TIGR01484">
    <property type="entry name" value="HAD-SF-IIB"/>
    <property type="match status" value="1"/>
</dbReference>
<organism evidence="6 7">
    <name type="scientific">Candidatus Borreliella tachyglossi</name>
    <dbReference type="NCBI Taxonomy" id="1964448"/>
    <lineage>
        <taxon>Bacteria</taxon>
        <taxon>Pseudomonadati</taxon>
        <taxon>Spirochaetota</taxon>
        <taxon>Spirochaetia</taxon>
        <taxon>Spirochaetales</taxon>
        <taxon>Borreliaceae</taxon>
        <taxon>Borreliella</taxon>
    </lineage>
</organism>
<dbReference type="EMBL" id="CP025785">
    <property type="protein sequence ID" value="AWG42629.1"/>
    <property type="molecule type" value="Genomic_DNA"/>
</dbReference>
<protein>
    <submittedName>
        <fullName evidence="6">Cof-type HAD-IIB family hydrolase</fullName>
    </submittedName>
</protein>
<dbReference type="PANTHER" id="PTHR47267">
    <property type="match status" value="1"/>
</dbReference>
<evidence type="ECO:0000256" key="3">
    <source>
        <dbReference type="ARBA" id="ARBA00022801"/>
    </source>
</evidence>
<name>A0A2S1LWE6_9SPIR</name>
<evidence type="ECO:0000256" key="4">
    <source>
        <dbReference type="ARBA" id="ARBA00022842"/>
    </source>
</evidence>
<keyword evidence="4" id="KW-0460">Magnesium</keyword>
<dbReference type="GO" id="GO:0016791">
    <property type="term" value="F:phosphatase activity"/>
    <property type="evidence" value="ECO:0007669"/>
    <property type="project" value="UniProtKB-ARBA"/>
</dbReference>
<dbReference type="SUPFAM" id="SSF56784">
    <property type="entry name" value="HAD-like"/>
    <property type="match status" value="1"/>
</dbReference>
<keyword evidence="7" id="KW-1185">Reference proteome</keyword>
<dbReference type="Proteomes" id="UP000244655">
    <property type="component" value="Chromosome"/>
</dbReference>
<proteinExistence type="inferred from homology"/>
<keyword evidence="3 6" id="KW-0378">Hydrolase</keyword>
<gene>
    <name evidence="6" type="ORF">CR532_01230</name>
</gene>
<sequence>MTLFTIKNNMSNIRCSIYCGAKLGRILMNIKAVVTDLNGTLLLPSGTMGSFTKQVINQLIREGKKFFIATGRSKNEIKELITSFHLHETNYITLNGGRVYDYNWQELISYDLAPLIAEDILSGKKSRYKDFIHCIYKIENQEDKLYVDMHDLHKINAEDNLIDKSNRKFENIEIFADYNNIAAIIIGNREDKLLEYENSLLQKHKCNINTFLSNPTTLEIVDIGASKGKALKAATNQYKIELNEIIAFGNGFNDLDMLSTSGKGVMTENANERLKKALPNIEIIAPSWNESVAHYINNNILLNPIKISES</sequence>
<dbReference type="InterPro" id="IPR006379">
    <property type="entry name" value="HAD-SF_hydro_IIB"/>
</dbReference>
<evidence type="ECO:0000256" key="2">
    <source>
        <dbReference type="ARBA" id="ARBA00022723"/>
    </source>
</evidence>
<evidence type="ECO:0000256" key="5">
    <source>
        <dbReference type="ARBA" id="ARBA00034778"/>
    </source>
</evidence>
<dbReference type="InterPro" id="IPR023214">
    <property type="entry name" value="HAD_sf"/>
</dbReference>
<keyword evidence="2" id="KW-0479">Metal-binding</keyword>
<evidence type="ECO:0000313" key="6">
    <source>
        <dbReference type="EMBL" id="AWG42629.1"/>
    </source>
</evidence>
<evidence type="ECO:0000313" key="7">
    <source>
        <dbReference type="Proteomes" id="UP000244655"/>
    </source>
</evidence>
<evidence type="ECO:0000256" key="1">
    <source>
        <dbReference type="ARBA" id="ARBA00001946"/>
    </source>
</evidence>
<reference evidence="6 7" key="1">
    <citation type="submission" date="2018-01" db="EMBL/GenBank/DDBJ databases">
        <title>Genome sequence of Borrelia tachyglossi.</title>
        <authorList>
            <person name="Gofton A.W."/>
        </authorList>
    </citation>
    <scope>NUCLEOTIDE SEQUENCE [LARGE SCALE GENOMIC DNA]</scope>
    <source>
        <strain evidence="6 7">Bc-F10-1268</strain>
    </source>
</reference>
<dbReference type="Pfam" id="PF08282">
    <property type="entry name" value="Hydrolase_3"/>
    <property type="match status" value="1"/>
</dbReference>